<feature type="region of interest" description="Disordered" evidence="1">
    <location>
        <begin position="46"/>
        <end position="78"/>
    </location>
</feature>
<dbReference type="Proteomes" id="UP000747542">
    <property type="component" value="Unassembled WGS sequence"/>
</dbReference>
<evidence type="ECO:0000256" key="1">
    <source>
        <dbReference type="SAM" id="MobiDB-lite"/>
    </source>
</evidence>
<protein>
    <submittedName>
        <fullName evidence="2">Uncharacterized protein</fullName>
    </submittedName>
</protein>
<organism evidence="2 3">
    <name type="scientific">Homarus americanus</name>
    <name type="common">American lobster</name>
    <dbReference type="NCBI Taxonomy" id="6706"/>
    <lineage>
        <taxon>Eukaryota</taxon>
        <taxon>Metazoa</taxon>
        <taxon>Ecdysozoa</taxon>
        <taxon>Arthropoda</taxon>
        <taxon>Crustacea</taxon>
        <taxon>Multicrustacea</taxon>
        <taxon>Malacostraca</taxon>
        <taxon>Eumalacostraca</taxon>
        <taxon>Eucarida</taxon>
        <taxon>Decapoda</taxon>
        <taxon>Pleocyemata</taxon>
        <taxon>Astacidea</taxon>
        <taxon>Nephropoidea</taxon>
        <taxon>Nephropidae</taxon>
        <taxon>Homarus</taxon>
    </lineage>
</organism>
<proteinExistence type="predicted"/>
<keyword evidence="3" id="KW-1185">Reference proteome</keyword>
<dbReference type="AlphaFoldDB" id="A0A8J5TK28"/>
<name>A0A8J5TK28_HOMAM</name>
<feature type="compositionally biased region" description="Low complexity" evidence="1">
    <location>
        <begin position="46"/>
        <end position="55"/>
    </location>
</feature>
<sequence length="78" mass="8124">MPGFSTPSRTRRGHLPSATPVMMAQALSVLMSLQQAIVSLQASLASMSASRQSSQPQVSTSAAPEKCDLEMSSAASRS</sequence>
<dbReference type="EMBL" id="JAHLQT010009549">
    <property type="protein sequence ID" value="KAG7173522.1"/>
    <property type="molecule type" value="Genomic_DNA"/>
</dbReference>
<evidence type="ECO:0000313" key="2">
    <source>
        <dbReference type="EMBL" id="KAG7173522.1"/>
    </source>
</evidence>
<comment type="caution">
    <text evidence="2">The sequence shown here is derived from an EMBL/GenBank/DDBJ whole genome shotgun (WGS) entry which is preliminary data.</text>
</comment>
<evidence type="ECO:0000313" key="3">
    <source>
        <dbReference type="Proteomes" id="UP000747542"/>
    </source>
</evidence>
<reference evidence="2" key="1">
    <citation type="journal article" date="2021" name="Sci. Adv.">
        <title>The American lobster genome reveals insights on longevity, neural, and immune adaptations.</title>
        <authorList>
            <person name="Polinski J.M."/>
            <person name="Zimin A.V."/>
            <person name="Clark K.F."/>
            <person name="Kohn A.B."/>
            <person name="Sadowski N."/>
            <person name="Timp W."/>
            <person name="Ptitsyn A."/>
            <person name="Khanna P."/>
            <person name="Romanova D.Y."/>
            <person name="Williams P."/>
            <person name="Greenwood S.J."/>
            <person name="Moroz L.L."/>
            <person name="Walt D.R."/>
            <person name="Bodnar A.G."/>
        </authorList>
    </citation>
    <scope>NUCLEOTIDE SEQUENCE</scope>
    <source>
        <strain evidence="2">GMGI-L3</strain>
    </source>
</reference>
<accession>A0A8J5TK28</accession>
<gene>
    <name evidence="2" type="ORF">Hamer_G020147</name>
</gene>